<proteinExistence type="predicted"/>
<reference evidence="2" key="1">
    <citation type="submission" date="2022-11" db="EMBL/GenBank/DDBJ databases">
        <title>Chromosome-level genome of Pogonophryne albipinna.</title>
        <authorList>
            <person name="Jo E."/>
        </authorList>
    </citation>
    <scope>NUCLEOTIDE SEQUENCE</scope>
    <source>
        <strain evidence="2">SGF0006</strain>
        <tissue evidence="2">Muscle</tissue>
    </source>
</reference>
<dbReference type="EMBL" id="JAPTMU010000006">
    <property type="protein sequence ID" value="KAJ4942504.1"/>
    <property type="molecule type" value="Genomic_DNA"/>
</dbReference>
<evidence type="ECO:0000256" key="1">
    <source>
        <dbReference type="SAM" id="MobiDB-lite"/>
    </source>
</evidence>
<evidence type="ECO:0000313" key="2">
    <source>
        <dbReference type="EMBL" id="KAJ4942504.1"/>
    </source>
</evidence>
<dbReference type="Proteomes" id="UP001219934">
    <property type="component" value="Unassembled WGS sequence"/>
</dbReference>
<name>A0AAD6FPW9_9TELE</name>
<accession>A0AAD6FPW9</accession>
<evidence type="ECO:0000313" key="3">
    <source>
        <dbReference type="Proteomes" id="UP001219934"/>
    </source>
</evidence>
<gene>
    <name evidence="2" type="ORF">JOQ06_012370</name>
</gene>
<protein>
    <submittedName>
        <fullName evidence="2">Uncharacterized protein</fullName>
    </submittedName>
</protein>
<organism evidence="2 3">
    <name type="scientific">Pogonophryne albipinna</name>
    <dbReference type="NCBI Taxonomy" id="1090488"/>
    <lineage>
        <taxon>Eukaryota</taxon>
        <taxon>Metazoa</taxon>
        <taxon>Chordata</taxon>
        <taxon>Craniata</taxon>
        <taxon>Vertebrata</taxon>
        <taxon>Euteleostomi</taxon>
        <taxon>Actinopterygii</taxon>
        <taxon>Neopterygii</taxon>
        <taxon>Teleostei</taxon>
        <taxon>Neoteleostei</taxon>
        <taxon>Acanthomorphata</taxon>
        <taxon>Eupercaria</taxon>
        <taxon>Perciformes</taxon>
        <taxon>Notothenioidei</taxon>
        <taxon>Pogonophryne</taxon>
    </lineage>
</organism>
<sequence>MPCNERQARHGHPRAAMVSELHLPSSLCDDEEQNAEREEPLLMRTSAEETTSQEIPPSPLLRSMSTK</sequence>
<comment type="caution">
    <text evidence="2">The sequence shown here is derived from an EMBL/GenBank/DDBJ whole genome shotgun (WGS) entry which is preliminary data.</text>
</comment>
<feature type="region of interest" description="Disordered" evidence="1">
    <location>
        <begin position="1"/>
        <end position="67"/>
    </location>
</feature>
<keyword evidence="3" id="KW-1185">Reference proteome</keyword>
<dbReference type="AlphaFoldDB" id="A0AAD6FPW9"/>